<evidence type="ECO:0000313" key="1">
    <source>
        <dbReference type="EMBL" id="DAF63725.1"/>
    </source>
</evidence>
<dbReference type="EMBL" id="BK032843">
    <property type="protein sequence ID" value="DAF63725.1"/>
    <property type="molecule type" value="Genomic_DNA"/>
</dbReference>
<name>A0A8S5TKB6_9CAUD</name>
<protein>
    <submittedName>
        <fullName evidence="1">Uncharacterized protein</fullName>
    </submittedName>
</protein>
<sequence>MACKYIYNGKEYGSYQDLVASLSDEDMSSLADILFSKNDKQNIVYDKINKIRKSITLSKENVQIMDGSPDIASTGNNFTTQTFINSQYFLVDGEPPMFRHSTQEYVETVKRKAVESKEMTEAQADAWGNLVQEKWDYIADNALDFHKLILGDSTASLTEWAQRTAGTVFSGITEKVMEAEKQIFYKVLKGNGRSVHTGEMTGKVMKSVGLQADLRNMVEKITGHIDYLVVGEDGSLDLYNVKTSTEPYSQWAPAKKEKYRYQLALLKRMLAFHGIDSAQVRVHIIPVQLKYDSNFNDVVDIEVQQAMSYDTKDLKYIFQKYDRAAEQFIDSTVDFSQADNMTLLKVSKQLQHIFPGKDVRAQGIAESAKEWIKRNWNYCHPETLPDGGWKLTLPDTGEEIEVSDPRKGDRNEEFVRLMTAKLSTLDRPFSGEISASYLRRDLKKSFQVGYFASNSSGELANYIRNQFTKYLNDYTEKSDSGERTYRWEIVESPLLDAANIIVLRNKESGQMDVFTISGTDPSTKYSFKGRENLLSYYLPDTNEEQFDMKSNYGNIDAIRTVALLNEVLPEVGGDIKLGQLKVLGIGNFKGKRGVYYEFEPLLRQWDTIVKIVNKNSSAQINNNFREKDIRCIAPEEVLWQVWQDIVTDNNHPDLVEIRRLKDVLDRKALVDGTAVDGLMNVQTIEGKIEKLEELLDRLRSIAEERGINIKDQNELINISNSLDPVNGPIAKLYIETAKALSSYYGDIALDNEAFSAFEEYSIKMTSMGNSSARRVGFLTKKSIDNARAEILDGYMLNIQPIIRKFYEDAGYSEASNNIIGNQAKVYQNLYQRDDSGVNLMLFKNPYDGASDLKPYEREFLKNILYELYKVYQNMNHLPLVIKGPNDPELIKNMPKTYLYVPLQQASTASKALNIKEGLSQWGKKVQRLFTKPGEVFEEALGNLDAEDIELRDSAIDALRVYNPYSRSYTSLRERDMYIADKGIGFFETNLENICVDFLSRQVQCDEFNKLLIRIKGIELALTLKGIAEDDMENVKHTIKAIDDFVTINIHNKSIMENFSKKLDAWLAPLRKLVSRLYIASNPVGMVRDFIQGLEANFVSSLVKFQTDVSAKDVAFGYSEVFKEGCTNLMKMTKLNQFNIRFGLSNFDAARVAERLKTGRGGVLNYEYWMYYTLRAPDYLNRMTLFVAKMHKDGVYDAYTLNEDHRLVYNWRLDKRFSAYAVGNTADPKYNEQKALYFSMIRAFNIERNGKKLAYTDDLPDAYTPSQIRSIKTLGESIYGAFDQSSRSKYEFVAIGRNFMFFTTWMNGMVDNYFKRRQVSQSELKLVQETDYNGNPLFFTDDNSGNTTTEDTGKPVMKDVPLMVQGIFFTFKEAFREIHENGWNVKSIRKYFTEGAGKNEINRRNMRRALSDLAVAMILTALFKMWLTPEYKRHKAEADGKELISNVAVEMMYKASLSSFDVFKGPAAMLTYLGESTSPATYKVQTKVLKDLTNFALGDKTLGQTVMNSQAFFRSMQDSYAMYKRDTK</sequence>
<proteinExistence type="predicted"/>
<accession>A0A8S5TKB6</accession>
<reference evidence="1" key="1">
    <citation type="journal article" date="2021" name="Proc. Natl. Acad. Sci. U.S.A.">
        <title>A Catalog of Tens of Thousands of Viruses from Human Metagenomes Reveals Hidden Associations with Chronic Diseases.</title>
        <authorList>
            <person name="Tisza M.J."/>
            <person name="Buck C.B."/>
        </authorList>
    </citation>
    <scope>NUCLEOTIDE SEQUENCE</scope>
    <source>
        <strain evidence="1">Ctz6O13</strain>
    </source>
</reference>
<organism evidence="1">
    <name type="scientific">Podoviridae sp. ctz6O13</name>
    <dbReference type="NCBI Taxonomy" id="2827757"/>
    <lineage>
        <taxon>Viruses</taxon>
        <taxon>Duplodnaviria</taxon>
        <taxon>Heunggongvirae</taxon>
        <taxon>Uroviricota</taxon>
        <taxon>Caudoviricetes</taxon>
    </lineage>
</organism>